<dbReference type="Proteomes" id="UP001597044">
    <property type="component" value="Unassembled WGS sequence"/>
</dbReference>
<comment type="similarity">
    <text evidence="1">Belongs to the amidase family.</text>
</comment>
<dbReference type="SUPFAM" id="SSF75304">
    <property type="entry name" value="Amidase signature (AS) enzymes"/>
    <property type="match status" value="1"/>
</dbReference>
<feature type="domain" description="Amidase" evidence="2">
    <location>
        <begin position="37"/>
        <end position="454"/>
    </location>
</feature>
<sequence>MPSSKQCHAFTTDDALGLDDAVALRVRLQRGEVSALELTEAAIARAEQVNATLNAIVLPTYDAARRNAEQSHSGAFAGIPTFIKDNTDMQGLPTRQGSLAVGSHPAKKDSAFTTHFLSTGMNVLGKSNLPEFGFNASTEFKSRPATPNPWHLDYSAGASSGGSAALVAAGVVPIAHANDGGGSIRIPAAACGLIGLKPTRGRFIDGEAAAILPVNIVSEGVVTRSVRDTAEFMHAMEQHYRGKKMSPVGHVTGPENKRMRIGLVLDSITGQATDAATRETVEATARVLEGLGHSVELIKLPIRESFADDFSQYWGMLSYLLSTFGHKLLGADFDKAQTDNLTQGLAQYYRKNMWRTPMMLWGMKRVANDYAEIFRNCDVLLSPVLSHTTPKLGHLSPVQSFESLFERLRNYVSFTPLNNAAGTPALSMPMGRTAEGLPIAVQLSGARGEERRLLALAFELEAAQPFHHLGLYTG</sequence>
<dbReference type="InterPro" id="IPR000120">
    <property type="entry name" value="Amidase"/>
</dbReference>
<reference evidence="4" key="1">
    <citation type="journal article" date="2019" name="Int. J. Syst. Evol. Microbiol.">
        <title>The Global Catalogue of Microorganisms (GCM) 10K type strain sequencing project: providing services to taxonomists for standard genome sequencing and annotation.</title>
        <authorList>
            <consortium name="The Broad Institute Genomics Platform"/>
            <consortium name="The Broad Institute Genome Sequencing Center for Infectious Disease"/>
            <person name="Wu L."/>
            <person name="Ma J."/>
        </authorList>
    </citation>
    <scope>NUCLEOTIDE SEQUENCE [LARGE SCALE GENOMIC DNA]</scope>
    <source>
        <strain evidence="4">CCUG 63419</strain>
    </source>
</reference>
<dbReference type="Pfam" id="PF01425">
    <property type="entry name" value="Amidase"/>
    <property type="match status" value="1"/>
</dbReference>
<dbReference type="PANTHER" id="PTHR11895">
    <property type="entry name" value="TRANSAMIDASE"/>
    <property type="match status" value="1"/>
</dbReference>
<dbReference type="GO" id="GO:0004040">
    <property type="term" value="F:amidase activity"/>
    <property type="evidence" value="ECO:0007669"/>
    <property type="project" value="UniProtKB-EC"/>
</dbReference>
<keyword evidence="4" id="KW-1185">Reference proteome</keyword>
<comment type="caution">
    <text evidence="3">The sequence shown here is derived from an EMBL/GenBank/DDBJ whole genome shotgun (WGS) entry which is preliminary data.</text>
</comment>
<keyword evidence="3" id="KW-0378">Hydrolase</keyword>
<dbReference type="PROSITE" id="PS00571">
    <property type="entry name" value="AMIDASES"/>
    <property type="match status" value="1"/>
</dbReference>
<dbReference type="RefSeq" id="WP_379068576.1">
    <property type="nucleotide sequence ID" value="NZ_JBHTIT010000001.1"/>
</dbReference>
<dbReference type="Gene3D" id="3.90.1300.10">
    <property type="entry name" value="Amidase signature (AS) domain"/>
    <property type="match status" value="1"/>
</dbReference>
<gene>
    <name evidence="3" type="ORF">ACFQ0F_02125</name>
</gene>
<accession>A0ABW3HEY1</accession>
<dbReference type="InterPro" id="IPR023631">
    <property type="entry name" value="Amidase_dom"/>
</dbReference>
<dbReference type="EC" id="3.5.1.4" evidence="3"/>
<evidence type="ECO:0000313" key="3">
    <source>
        <dbReference type="EMBL" id="MFD0949195.1"/>
    </source>
</evidence>
<evidence type="ECO:0000313" key="4">
    <source>
        <dbReference type="Proteomes" id="UP001597044"/>
    </source>
</evidence>
<evidence type="ECO:0000259" key="2">
    <source>
        <dbReference type="Pfam" id="PF01425"/>
    </source>
</evidence>
<dbReference type="PANTHER" id="PTHR11895:SF7">
    <property type="entry name" value="GLUTAMYL-TRNA(GLN) AMIDOTRANSFERASE SUBUNIT A, MITOCHONDRIAL"/>
    <property type="match status" value="1"/>
</dbReference>
<name>A0ABW3HEY1_9GAMM</name>
<organism evidence="3 4">
    <name type="scientific">Paraperlucidibaca wandonensis</name>
    <dbReference type="NCBI Taxonomy" id="1268273"/>
    <lineage>
        <taxon>Bacteria</taxon>
        <taxon>Pseudomonadati</taxon>
        <taxon>Pseudomonadota</taxon>
        <taxon>Gammaproteobacteria</taxon>
        <taxon>Moraxellales</taxon>
        <taxon>Moraxellaceae</taxon>
        <taxon>Paraperlucidibaca</taxon>
    </lineage>
</organism>
<dbReference type="NCBIfam" id="NF005899">
    <property type="entry name" value="PRK07869.1"/>
    <property type="match status" value="1"/>
</dbReference>
<protein>
    <submittedName>
        <fullName evidence="3">Amidase</fullName>
        <ecNumber evidence="3">3.5.1.4</ecNumber>
    </submittedName>
</protein>
<dbReference type="InterPro" id="IPR020556">
    <property type="entry name" value="Amidase_CS"/>
</dbReference>
<evidence type="ECO:0000256" key="1">
    <source>
        <dbReference type="ARBA" id="ARBA00009199"/>
    </source>
</evidence>
<dbReference type="InterPro" id="IPR036928">
    <property type="entry name" value="AS_sf"/>
</dbReference>
<dbReference type="EMBL" id="JBHTIT010000001">
    <property type="protein sequence ID" value="MFD0949195.1"/>
    <property type="molecule type" value="Genomic_DNA"/>
</dbReference>
<proteinExistence type="inferred from homology"/>